<dbReference type="GO" id="GO:0019853">
    <property type="term" value="P:L-ascorbic acid biosynthetic process"/>
    <property type="evidence" value="ECO:0007669"/>
    <property type="project" value="TreeGrafter"/>
</dbReference>
<dbReference type="Pfam" id="PF08450">
    <property type="entry name" value="SGL"/>
    <property type="match status" value="1"/>
</dbReference>
<evidence type="ECO:0000256" key="3">
    <source>
        <dbReference type="PIRSR" id="PIRSR605511-2"/>
    </source>
</evidence>
<dbReference type="EMBL" id="FBWC01000023">
    <property type="protein sequence ID" value="CUX50931.1"/>
    <property type="molecule type" value="Genomic_DNA"/>
</dbReference>
<keyword evidence="3" id="KW-0862">Zinc</keyword>
<comment type="similarity">
    <text evidence="1">Belongs to the SMP-30/CGR1 family.</text>
</comment>
<dbReference type="PANTHER" id="PTHR10907:SF47">
    <property type="entry name" value="REGUCALCIN"/>
    <property type="match status" value="1"/>
</dbReference>
<name>A0A1S7RDS8_AGRTU</name>
<comment type="cofactor">
    <cofactor evidence="3">
        <name>Zn(2+)</name>
        <dbReference type="ChEBI" id="CHEBI:29105"/>
    </cofactor>
    <text evidence="3">Binds 1 divalent metal cation per subunit.</text>
</comment>
<dbReference type="GO" id="GO:0004341">
    <property type="term" value="F:gluconolactonase activity"/>
    <property type="evidence" value="ECO:0007669"/>
    <property type="project" value="TreeGrafter"/>
</dbReference>
<evidence type="ECO:0000313" key="5">
    <source>
        <dbReference type="EMBL" id="CUX50931.1"/>
    </source>
</evidence>
<feature type="active site" description="Proton donor/acceptor" evidence="2">
    <location>
        <position position="205"/>
    </location>
</feature>
<dbReference type="Proteomes" id="UP000191897">
    <property type="component" value="Unassembled WGS sequence"/>
</dbReference>
<feature type="binding site" evidence="3">
    <location>
        <position position="205"/>
    </location>
    <ligand>
        <name>a divalent metal cation</name>
        <dbReference type="ChEBI" id="CHEBI:60240"/>
    </ligand>
</feature>
<feature type="binding site" evidence="3">
    <location>
        <position position="155"/>
    </location>
    <ligand>
        <name>a divalent metal cation</name>
        <dbReference type="ChEBI" id="CHEBI:60240"/>
    </ligand>
</feature>
<feature type="binding site" evidence="3">
    <location>
        <position position="107"/>
    </location>
    <ligand>
        <name>substrate</name>
    </ligand>
</feature>
<dbReference type="SUPFAM" id="SSF63829">
    <property type="entry name" value="Calcium-dependent phosphotriesterase"/>
    <property type="match status" value="1"/>
</dbReference>
<feature type="binding site" evidence="3">
    <location>
        <position position="105"/>
    </location>
    <ligand>
        <name>substrate</name>
    </ligand>
</feature>
<dbReference type="InterPro" id="IPR013658">
    <property type="entry name" value="SGL"/>
</dbReference>
<feature type="binding site" evidence="3">
    <location>
        <position position="23"/>
    </location>
    <ligand>
        <name>a divalent metal cation</name>
        <dbReference type="ChEBI" id="CHEBI:60240"/>
    </ligand>
</feature>
<sequence length="293" mass="31596">MSQPRIIEPKLRSLIDTPLKVGESPAWDERTGNLWFVDILAPAIFCLHPGGKLDRYDMPAQVGCLGLCDNGLIVAGLKTGVHLLDPVSGKLELLCDPDEGRPDSRLNDGKVGPDGHFWVGTRDEAAIQTGNARLYRVAPDGGVERIIDGDMFTSNGLAWSPDGRRMYHSDSSGLMYQAFDFDVATGRLGPAERLHDFAPDEGRPDGAATDCEGCYWSAGVQAGRLNRFSPDGELFEIYRLPFKGPTMPCFGGPDLKTIYLTSLVTETDGIATPGTLVAFDAPVAGAAVHKFSI</sequence>
<dbReference type="AlphaFoldDB" id="A0A1S7RDS8"/>
<dbReference type="PANTHER" id="PTHR10907">
    <property type="entry name" value="REGUCALCIN"/>
    <property type="match status" value="1"/>
</dbReference>
<dbReference type="PRINTS" id="PR01790">
    <property type="entry name" value="SMP30FAMILY"/>
</dbReference>
<dbReference type="GO" id="GO:0005509">
    <property type="term" value="F:calcium ion binding"/>
    <property type="evidence" value="ECO:0007669"/>
    <property type="project" value="TreeGrafter"/>
</dbReference>
<organism evidence="5 6">
    <name type="scientific">Agrobacterium tumefaciens str. Kerr 14</name>
    <dbReference type="NCBI Taxonomy" id="1183424"/>
    <lineage>
        <taxon>Bacteria</taxon>
        <taxon>Pseudomonadati</taxon>
        <taxon>Pseudomonadota</taxon>
        <taxon>Alphaproteobacteria</taxon>
        <taxon>Hyphomicrobiales</taxon>
        <taxon>Rhizobiaceae</taxon>
        <taxon>Rhizobium/Agrobacterium group</taxon>
        <taxon>Agrobacterium</taxon>
        <taxon>Agrobacterium tumefaciens complex</taxon>
    </lineage>
</organism>
<dbReference type="InterPro" id="IPR005511">
    <property type="entry name" value="SMP-30"/>
</dbReference>
<protein>
    <submittedName>
        <fullName evidence="5">Putative calcium-binding protein, gluconolactonase</fullName>
    </submittedName>
</protein>
<reference evidence="5 6" key="1">
    <citation type="submission" date="2016-01" db="EMBL/GenBank/DDBJ databases">
        <authorList>
            <person name="Oliw E.H."/>
        </authorList>
    </citation>
    <scope>NUCLEOTIDE SEQUENCE [LARGE SCALE GENOMIC DNA]</scope>
    <source>
        <strain evidence="5 6">Kerr 14</strain>
    </source>
</reference>
<feature type="domain" description="SMP-30/Gluconolactonase/LRE-like region" evidence="4">
    <location>
        <begin position="21"/>
        <end position="262"/>
    </location>
</feature>
<proteinExistence type="inferred from homology"/>
<evidence type="ECO:0000256" key="2">
    <source>
        <dbReference type="PIRSR" id="PIRSR605511-1"/>
    </source>
</evidence>
<evidence type="ECO:0000313" key="6">
    <source>
        <dbReference type="Proteomes" id="UP000191897"/>
    </source>
</evidence>
<keyword evidence="3" id="KW-0479">Metal-binding</keyword>
<accession>A0A1S7RDS8</accession>
<dbReference type="InterPro" id="IPR011042">
    <property type="entry name" value="6-blade_b-propeller_TolB-like"/>
</dbReference>
<evidence type="ECO:0000259" key="4">
    <source>
        <dbReference type="Pfam" id="PF08450"/>
    </source>
</evidence>
<dbReference type="Gene3D" id="2.120.10.30">
    <property type="entry name" value="TolB, C-terminal domain"/>
    <property type="match status" value="1"/>
</dbReference>
<evidence type="ECO:0000256" key="1">
    <source>
        <dbReference type="ARBA" id="ARBA00008853"/>
    </source>
</evidence>
<dbReference type="RefSeq" id="WP_003505679.1">
    <property type="nucleotide sequence ID" value="NZ_LT009731.1"/>
</dbReference>
<gene>
    <name evidence="5" type="ORF">AGR4C_Lc130113</name>
</gene>